<dbReference type="Pfam" id="PF00498">
    <property type="entry name" value="FHA"/>
    <property type="match status" value="1"/>
</dbReference>
<dbReference type="Gene3D" id="2.60.200.20">
    <property type="match status" value="1"/>
</dbReference>
<evidence type="ECO:0000313" key="4">
    <source>
        <dbReference type="Proteomes" id="UP001642409"/>
    </source>
</evidence>
<dbReference type="AlphaFoldDB" id="A0AA86UEY9"/>
<protein>
    <submittedName>
        <fullName evidence="2">Forkhead-associated (FHA) domain</fullName>
    </submittedName>
    <submittedName>
        <fullName evidence="3">Forkhead-associated_(FHA) domain</fullName>
    </submittedName>
</protein>
<reference evidence="3 4" key="2">
    <citation type="submission" date="2024-07" db="EMBL/GenBank/DDBJ databases">
        <authorList>
            <person name="Akdeniz Z."/>
        </authorList>
    </citation>
    <scope>NUCLEOTIDE SEQUENCE [LARGE SCALE GENOMIC DNA]</scope>
</reference>
<accession>A0AA86UEY9</accession>
<dbReference type="Proteomes" id="UP001642409">
    <property type="component" value="Unassembled WGS sequence"/>
</dbReference>
<dbReference type="InterPro" id="IPR000253">
    <property type="entry name" value="FHA_dom"/>
</dbReference>
<dbReference type="EMBL" id="CAXDID020000761">
    <property type="protein sequence ID" value="CAL6113274.1"/>
    <property type="molecule type" value="Genomic_DNA"/>
</dbReference>
<dbReference type="EMBL" id="CATOUU010000837">
    <property type="protein sequence ID" value="CAI9953169.1"/>
    <property type="molecule type" value="Genomic_DNA"/>
</dbReference>
<keyword evidence="4" id="KW-1185">Reference proteome</keyword>
<evidence type="ECO:0000259" key="1">
    <source>
        <dbReference type="PROSITE" id="PS50006"/>
    </source>
</evidence>
<reference evidence="2" key="1">
    <citation type="submission" date="2023-06" db="EMBL/GenBank/DDBJ databases">
        <authorList>
            <person name="Kurt Z."/>
        </authorList>
    </citation>
    <scope>NUCLEOTIDE SEQUENCE</scope>
</reference>
<gene>
    <name evidence="2" type="ORF">HINF_LOCUS40814</name>
    <name evidence="3" type="ORF">HINF_LOCUS77430</name>
</gene>
<comment type="caution">
    <text evidence="2">The sequence shown here is derived from an EMBL/GenBank/DDBJ whole genome shotgun (WGS) entry which is preliminary data.</text>
</comment>
<dbReference type="SUPFAM" id="SSF49879">
    <property type="entry name" value="SMAD/FHA domain"/>
    <property type="match status" value="1"/>
</dbReference>
<feature type="domain" description="FHA" evidence="1">
    <location>
        <begin position="26"/>
        <end position="78"/>
    </location>
</feature>
<name>A0AA86UEY9_9EUKA</name>
<sequence length="126" mass="14181">MQVSSYSLTNETRNLIEQSPVDKNVIQICRSSTTQLDISTQYVYLNNASVSSKHCKVSLNPETNVAEITDNSRNGTIILFQNKEYNIKNETMFCSTSKTSSNQQLGVKTRCSSFKLNQQLSPARTF</sequence>
<dbReference type="InterPro" id="IPR008984">
    <property type="entry name" value="SMAD_FHA_dom_sf"/>
</dbReference>
<evidence type="ECO:0000313" key="2">
    <source>
        <dbReference type="EMBL" id="CAI9953169.1"/>
    </source>
</evidence>
<dbReference type="PROSITE" id="PS50006">
    <property type="entry name" value="FHA_DOMAIN"/>
    <property type="match status" value="1"/>
</dbReference>
<evidence type="ECO:0000313" key="3">
    <source>
        <dbReference type="EMBL" id="CAL6113274.1"/>
    </source>
</evidence>
<organism evidence="2">
    <name type="scientific">Hexamita inflata</name>
    <dbReference type="NCBI Taxonomy" id="28002"/>
    <lineage>
        <taxon>Eukaryota</taxon>
        <taxon>Metamonada</taxon>
        <taxon>Diplomonadida</taxon>
        <taxon>Hexamitidae</taxon>
        <taxon>Hexamitinae</taxon>
        <taxon>Hexamita</taxon>
    </lineage>
</organism>
<proteinExistence type="predicted"/>